<feature type="domain" description="Disease resistance R13L4/SHOC-2-like LRR" evidence="10">
    <location>
        <begin position="570"/>
        <end position="657"/>
    </location>
</feature>
<feature type="coiled-coil region" evidence="6">
    <location>
        <begin position="36"/>
        <end position="63"/>
    </location>
</feature>
<dbReference type="GO" id="GO:0006952">
    <property type="term" value="P:defense response"/>
    <property type="evidence" value="ECO:0007669"/>
    <property type="project" value="UniProtKB-KW"/>
</dbReference>
<dbReference type="Gene3D" id="3.80.10.10">
    <property type="entry name" value="Ribonuclease Inhibitor"/>
    <property type="match status" value="2"/>
</dbReference>
<evidence type="ECO:0000256" key="2">
    <source>
        <dbReference type="ARBA" id="ARBA00022614"/>
    </source>
</evidence>
<dbReference type="PRINTS" id="PR00364">
    <property type="entry name" value="DISEASERSIST"/>
</dbReference>
<dbReference type="InterPro" id="IPR027417">
    <property type="entry name" value="P-loop_NTPase"/>
</dbReference>
<dbReference type="Pfam" id="PF23247">
    <property type="entry name" value="LRR_RPS2"/>
    <property type="match status" value="2"/>
</dbReference>
<feature type="domain" description="Disease resistance protein At4g27190-like leucine-rich repeats" evidence="9">
    <location>
        <begin position="759"/>
        <end position="880"/>
    </location>
</feature>
<dbReference type="EMBL" id="JACTNZ010000003">
    <property type="protein sequence ID" value="KAG5556093.1"/>
    <property type="molecule type" value="Genomic_DNA"/>
</dbReference>
<accession>A0AAV6KTY7</accession>
<feature type="region of interest" description="Disordered" evidence="7">
    <location>
        <begin position="1115"/>
        <end position="1146"/>
    </location>
</feature>
<evidence type="ECO:0000259" key="9">
    <source>
        <dbReference type="Pfam" id="PF23247"/>
    </source>
</evidence>
<keyword evidence="6" id="KW-0175">Coiled coil</keyword>
<name>A0AAV6KTY7_9ERIC</name>
<feature type="domain" description="Disease resistance protein At4g27190-like leucine-rich repeats" evidence="9">
    <location>
        <begin position="983"/>
        <end position="1107"/>
    </location>
</feature>
<keyword evidence="3" id="KW-0677">Repeat</keyword>
<dbReference type="Gene3D" id="3.40.50.300">
    <property type="entry name" value="P-loop containing nucleotide triphosphate hydrolases"/>
    <property type="match status" value="1"/>
</dbReference>
<dbReference type="SUPFAM" id="SSF52058">
    <property type="entry name" value="L domain-like"/>
    <property type="match status" value="1"/>
</dbReference>
<keyword evidence="2" id="KW-0433">Leucine-rich repeat</keyword>
<evidence type="ECO:0000256" key="5">
    <source>
        <dbReference type="ARBA" id="ARBA00022840"/>
    </source>
</evidence>
<dbReference type="Pfam" id="PF23598">
    <property type="entry name" value="LRR_14"/>
    <property type="match status" value="1"/>
</dbReference>
<evidence type="ECO:0000259" key="10">
    <source>
        <dbReference type="Pfam" id="PF23598"/>
    </source>
</evidence>
<evidence type="ECO:0000256" key="6">
    <source>
        <dbReference type="SAM" id="Coils"/>
    </source>
</evidence>
<evidence type="ECO:0000313" key="11">
    <source>
        <dbReference type="EMBL" id="KAG5556093.1"/>
    </source>
</evidence>
<keyword evidence="5" id="KW-0067">ATP-binding</keyword>
<reference evidence="11" key="1">
    <citation type="submission" date="2020-08" db="EMBL/GenBank/DDBJ databases">
        <title>Plant Genome Project.</title>
        <authorList>
            <person name="Zhang R.-G."/>
        </authorList>
    </citation>
    <scope>NUCLEOTIDE SEQUENCE</scope>
    <source>
        <strain evidence="11">WSP0</strain>
        <tissue evidence="11">Leaf</tissue>
    </source>
</reference>
<dbReference type="InterPro" id="IPR042197">
    <property type="entry name" value="Apaf_helical"/>
</dbReference>
<gene>
    <name evidence="11" type="ORF">RHGRI_006652</name>
</gene>
<evidence type="ECO:0000256" key="7">
    <source>
        <dbReference type="SAM" id="MobiDB-lite"/>
    </source>
</evidence>
<dbReference type="GO" id="GO:0043531">
    <property type="term" value="F:ADP binding"/>
    <property type="evidence" value="ECO:0007669"/>
    <property type="project" value="InterPro"/>
</dbReference>
<evidence type="ECO:0000313" key="12">
    <source>
        <dbReference type="Proteomes" id="UP000823749"/>
    </source>
</evidence>
<dbReference type="PANTHER" id="PTHR33463:SF198">
    <property type="entry name" value="RPP4C3"/>
    <property type="match status" value="1"/>
</dbReference>
<dbReference type="InterPro" id="IPR002182">
    <property type="entry name" value="NB-ARC"/>
</dbReference>
<feature type="domain" description="NB-ARC" evidence="8">
    <location>
        <begin position="165"/>
        <end position="327"/>
    </location>
</feature>
<evidence type="ECO:0000259" key="8">
    <source>
        <dbReference type="Pfam" id="PF00931"/>
    </source>
</evidence>
<comment type="caution">
    <text evidence="11">The sequence shown here is derived from an EMBL/GenBank/DDBJ whole genome shotgun (WGS) entry which is preliminary data.</text>
</comment>
<dbReference type="Gene3D" id="1.10.8.430">
    <property type="entry name" value="Helical domain of apoptotic protease-activating factors"/>
    <property type="match status" value="1"/>
</dbReference>
<keyword evidence="5" id="KW-0547">Nucleotide-binding</keyword>
<evidence type="ECO:0008006" key="13">
    <source>
        <dbReference type="Google" id="ProtNLM"/>
    </source>
</evidence>
<feature type="compositionally biased region" description="Acidic residues" evidence="7">
    <location>
        <begin position="1131"/>
        <end position="1143"/>
    </location>
</feature>
<evidence type="ECO:0000256" key="1">
    <source>
        <dbReference type="ARBA" id="ARBA00008894"/>
    </source>
</evidence>
<dbReference type="InterPro" id="IPR057135">
    <property type="entry name" value="At4g27190-like_LRR"/>
</dbReference>
<dbReference type="InterPro" id="IPR036388">
    <property type="entry name" value="WH-like_DNA-bd_sf"/>
</dbReference>
<proteinExistence type="inferred from homology"/>
<evidence type="ECO:0000256" key="4">
    <source>
        <dbReference type="ARBA" id="ARBA00022821"/>
    </source>
</evidence>
<organism evidence="11 12">
    <name type="scientific">Rhododendron griersonianum</name>
    <dbReference type="NCBI Taxonomy" id="479676"/>
    <lineage>
        <taxon>Eukaryota</taxon>
        <taxon>Viridiplantae</taxon>
        <taxon>Streptophyta</taxon>
        <taxon>Embryophyta</taxon>
        <taxon>Tracheophyta</taxon>
        <taxon>Spermatophyta</taxon>
        <taxon>Magnoliopsida</taxon>
        <taxon>eudicotyledons</taxon>
        <taxon>Gunneridae</taxon>
        <taxon>Pentapetalae</taxon>
        <taxon>asterids</taxon>
        <taxon>Ericales</taxon>
        <taxon>Ericaceae</taxon>
        <taxon>Ericoideae</taxon>
        <taxon>Rhodoreae</taxon>
        <taxon>Rhododendron</taxon>
    </lineage>
</organism>
<dbReference type="Pfam" id="PF00931">
    <property type="entry name" value="NB-ARC"/>
    <property type="match status" value="1"/>
</dbReference>
<dbReference type="GO" id="GO:0005524">
    <property type="term" value="F:ATP binding"/>
    <property type="evidence" value="ECO:0007669"/>
    <property type="project" value="UniProtKB-KW"/>
</dbReference>
<sequence length="1169" mass="132047">MAEATPLTFSGKVKDTLLGKIEDCVVAPIRRQFTYMFCFDNNIKKLETELEELQRTRELVQRGVNEGRRQVRDTGLDVEAWLNANEVTSNQVEGIIQDKAKVQEGCLNGWCPNLKLRYSLGKKAVKNTKVVVDLEAAGFDYVISAYSLPHVENFKALKSDRRLNMEVIIEALKHDQIDLIGICGMAGVGKTTMAKEVAERAKGNKLFDQVAMAMVGKKPNLSKIQASIADMLGLKLGDMESPIAGAPLLHQRLLQDNKKILVILDDIRVELALDTIGIPLRGANKNVKILYTSRTRDLWHDLPTKKEITLATLSEDEAWQLFRENAGDLADAPDLRPIAKQIVNKCGGLPLALVIIGSTFSKRGRGNFIKDFLEDMLDRLSCTSNTPAHGHLSSFLELSYNYVEDEEGKCLFLLCCVFEEDKSILLEDLARYALGLSLLDGISEMRKARDRVFALVDDLRSRYLLLDGENDKCVKVHDIVRDMGISIASKDKGALVCHGEVSEWPNKGTYEHCISISVISEKITGLPERLTCPNLEFLLLECKKVEKLPCNFLEGMEKLKVLELINYDGILTLQSLRNLRTLSLQRFGGMLDNVSAIGDLLNLEILSFQGSSIDELPEEIGELVNLRLLDLDNTWSLNRIPPGVISRLVRLEELYIFHSKFRDWEGEGNEEEGRNANLRELSLSNLNTLEICITCDVLIPKIPISRKLTTYKLLIGDKGGHNRCIDQYKRQLIVTAWTTIPLDCGGIDSLLGSSDCLILTGKGCNDLVRELLLRDGVNGIQRLKHLEIHDCDTPEYLANTMYVVQLPAAPTPVVFPILEELKLSMLPNLREICRGPVPAGSFGKLTEIDVDNCGRLGNLFQLPVMGSLTQLKSLSIKGCDRMEEVFGKEQREDVHVATNRIEFPKLEYFSLVSLPRLMRFCRGIDQIDFPQLKVMRLRDIGQLNHLIHKNSNMSSNSEQANDIGFLSLFPPKVTFHSLELLELKGLKNLDDVWGSELSAFSFFKLKELEVEDCGSLRNMFHFSMAGGLVNLQKLIIRNCLEMEVVVGGEEEIEDGKGREIEKTLFPQLIELELCRLPHLRRFCDSTHPIDDQLSQLSKIHISDCPGMDAFYLKENNRKKEEEEQKNRKKEEEEEEKDLHEEEEGLRSRKFYMHSSFLRAFQQIPSNLKC</sequence>
<feature type="compositionally biased region" description="Basic and acidic residues" evidence="7">
    <location>
        <begin position="1115"/>
        <end position="1130"/>
    </location>
</feature>
<dbReference type="InterPro" id="IPR055414">
    <property type="entry name" value="LRR_R13L4/SHOC2-like"/>
</dbReference>
<dbReference type="InterPro" id="IPR050905">
    <property type="entry name" value="Plant_NBS-LRR"/>
</dbReference>
<keyword evidence="12" id="KW-1185">Reference proteome</keyword>
<comment type="similarity">
    <text evidence="1">Belongs to the disease resistance NB-LRR family.</text>
</comment>
<dbReference type="SUPFAM" id="SSF52540">
    <property type="entry name" value="P-loop containing nucleoside triphosphate hydrolases"/>
    <property type="match status" value="1"/>
</dbReference>
<dbReference type="Gene3D" id="1.10.10.10">
    <property type="entry name" value="Winged helix-like DNA-binding domain superfamily/Winged helix DNA-binding domain"/>
    <property type="match status" value="1"/>
</dbReference>
<evidence type="ECO:0000256" key="3">
    <source>
        <dbReference type="ARBA" id="ARBA00022737"/>
    </source>
</evidence>
<dbReference type="InterPro" id="IPR032675">
    <property type="entry name" value="LRR_dom_sf"/>
</dbReference>
<protein>
    <recommendedName>
        <fullName evidence="13">AAA+ ATPase domain-containing protein</fullName>
    </recommendedName>
</protein>
<dbReference type="PANTHER" id="PTHR33463">
    <property type="entry name" value="NB-ARC DOMAIN-CONTAINING PROTEIN-RELATED"/>
    <property type="match status" value="1"/>
</dbReference>
<dbReference type="Proteomes" id="UP000823749">
    <property type="component" value="Chromosome 3"/>
</dbReference>
<dbReference type="AlphaFoldDB" id="A0AAV6KTY7"/>
<keyword evidence="4" id="KW-0611">Plant defense</keyword>